<keyword evidence="2" id="KW-1185">Reference proteome</keyword>
<protein>
    <submittedName>
        <fullName evidence="1">Uncharacterized protein</fullName>
    </submittedName>
</protein>
<proteinExistence type="predicted"/>
<evidence type="ECO:0000313" key="1">
    <source>
        <dbReference type="EMBL" id="TFV47573.1"/>
    </source>
</evidence>
<dbReference type="Proteomes" id="UP000297966">
    <property type="component" value="Unassembled WGS sequence"/>
</dbReference>
<evidence type="ECO:0000313" key="2">
    <source>
        <dbReference type="Proteomes" id="UP000297966"/>
    </source>
</evidence>
<comment type="caution">
    <text evidence="1">The sequence shown here is derived from an EMBL/GenBank/DDBJ whole genome shotgun (WGS) entry which is preliminary data.</text>
</comment>
<dbReference type="EMBL" id="SPQT01000007">
    <property type="protein sequence ID" value="TFV47573.1"/>
    <property type="molecule type" value="Genomic_DNA"/>
</dbReference>
<sequence length="65" mass="7462">MEAPDAAAAVRRAALVAPPRDDSGEVRRTLLRGERAAWMKEGRGFRIWPRRRGRTPNKKIHERTL</sequence>
<accession>A0A4Y9LXK6</accession>
<gene>
    <name evidence="1" type="ORF">E4K65_15125</name>
</gene>
<reference evidence="1 2" key="1">
    <citation type="submission" date="2019-03" db="EMBL/GenBank/DDBJ databases">
        <title>Bradyrhizobium diversity isolated from nodules of Chamaecrista fasciculata.</title>
        <authorList>
            <person name="Klepa M.S."/>
            <person name="Urquiaga M.O."/>
            <person name="Hungria M."/>
            <person name="Delamuta J.R."/>
        </authorList>
    </citation>
    <scope>NUCLEOTIDE SEQUENCE [LARGE SCALE GENOMIC DNA]</scope>
    <source>
        <strain evidence="1 2">CNPSo 3448</strain>
    </source>
</reference>
<dbReference type="AlphaFoldDB" id="A0A4Y9LXK6"/>
<organism evidence="1 2">
    <name type="scientific">Bradyrhizobium niftali</name>
    <dbReference type="NCBI Taxonomy" id="2560055"/>
    <lineage>
        <taxon>Bacteria</taxon>
        <taxon>Pseudomonadati</taxon>
        <taxon>Pseudomonadota</taxon>
        <taxon>Alphaproteobacteria</taxon>
        <taxon>Hyphomicrobiales</taxon>
        <taxon>Nitrobacteraceae</taxon>
        <taxon>Bradyrhizobium</taxon>
    </lineage>
</organism>
<name>A0A4Y9LXK6_9BRAD</name>